<dbReference type="EMBL" id="JADIKK010000008">
    <property type="protein sequence ID" value="MFK2876916.1"/>
    <property type="molecule type" value="Genomic_DNA"/>
</dbReference>
<evidence type="ECO:0000313" key="2">
    <source>
        <dbReference type="Proteomes" id="UP001620339"/>
    </source>
</evidence>
<organism evidence="1 2">
    <name type="scientific">Rhodanobacter hydrolyticus</name>
    <dbReference type="NCBI Taxonomy" id="2250595"/>
    <lineage>
        <taxon>Bacteria</taxon>
        <taxon>Pseudomonadati</taxon>
        <taxon>Pseudomonadota</taxon>
        <taxon>Gammaproteobacteria</taxon>
        <taxon>Lysobacterales</taxon>
        <taxon>Rhodanobacteraceae</taxon>
        <taxon>Rhodanobacter</taxon>
    </lineage>
</organism>
<dbReference type="SUPFAM" id="SSF103084">
    <property type="entry name" value="Holliday junction resolvase RusA"/>
    <property type="match status" value="1"/>
</dbReference>
<dbReference type="InterPro" id="IPR008822">
    <property type="entry name" value="Endonuclease_RusA-like"/>
</dbReference>
<dbReference type="Pfam" id="PF05866">
    <property type="entry name" value="RusA"/>
    <property type="match status" value="1"/>
</dbReference>
<reference evidence="1 2" key="1">
    <citation type="submission" date="2020-10" db="EMBL/GenBank/DDBJ databases">
        <title>Phylogeny of dyella-like bacteria.</title>
        <authorList>
            <person name="Fu J."/>
        </authorList>
    </citation>
    <scope>NUCLEOTIDE SEQUENCE [LARGE SCALE GENOMIC DNA]</scope>
    <source>
        <strain evidence="1 2">KACC 19113</strain>
    </source>
</reference>
<gene>
    <name evidence="1" type="ORF">ISP25_07550</name>
</gene>
<dbReference type="RefSeq" id="WP_404612927.1">
    <property type="nucleotide sequence ID" value="NZ_JADIKK010000008.1"/>
</dbReference>
<proteinExistence type="predicted"/>
<evidence type="ECO:0000313" key="1">
    <source>
        <dbReference type="EMBL" id="MFK2876916.1"/>
    </source>
</evidence>
<dbReference type="InterPro" id="IPR036614">
    <property type="entry name" value="RusA-like_sf"/>
</dbReference>
<protein>
    <submittedName>
        <fullName evidence="1">RusA family crossover junction endodeoxyribonuclease</fullName>
    </submittedName>
</protein>
<dbReference type="Gene3D" id="3.30.1330.70">
    <property type="entry name" value="Holliday junction resolvase RusA"/>
    <property type="match status" value="1"/>
</dbReference>
<sequence length="183" mass="20439">MTRPDHSAFAHACEERVQGAHFVPARAPEAGNEAHAVVRLVLPYPISSNRYWRPVRIGNHITIVPTKEAKAYRSEVSTLATRAMVTPMAGRLAMTLRLFPDRPLDWAKRARKDPDTWADSVRCIDLGNCEKVLSDALNGIAWQDDKQLHSIALVRCEPDDRGARVEVEIAPLVVERVAPELFA</sequence>
<accession>A0ABW8J709</accession>
<name>A0ABW8J709_9GAMM</name>
<dbReference type="Proteomes" id="UP001620339">
    <property type="component" value="Unassembled WGS sequence"/>
</dbReference>
<keyword evidence="2" id="KW-1185">Reference proteome</keyword>
<comment type="caution">
    <text evidence="1">The sequence shown here is derived from an EMBL/GenBank/DDBJ whole genome shotgun (WGS) entry which is preliminary data.</text>
</comment>